<dbReference type="Proteomes" id="UP000663836">
    <property type="component" value="Unassembled WGS sequence"/>
</dbReference>
<dbReference type="InterPro" id="IPR055236">
    <property type="entry name" value="EVH1_PP4R3"/>
</dbReference>
<dbReference type="InterPro" id="IPR051137">
    <property type="entry name" value="PP4R3-like"/>
</dbReference>
<feature type="compositionally biased region" description="Polar residues" evidence="4">
    <location>
        <begin position="744"/>
        <end position="758"/>
    </location>
</feature>
<comment type="similarity">
    <text evidence="2">Belongs to the SMEK family.</text>
</comment>
<evidence type="ECO:0000256" key="1">
    <source>
        <dbReference type="ARBA" id="ARBA00004123"/>
    </source>
</evidence>
<organism evidence="8 9">
    <name type="scientific">Rotaria sordida</name>
    <dbReference type="NCBI Taxonomy" id="392033"/>
    <lineage>
        <taxon>Eukaryota</taxon>
        <taxon>Metazoa</taxon>
        <taxon>Spiralia</taxon>
        <taxon>Gnathifera</taxon>
        <taxon>Rotifera</taxon>
        <taxon>Eurotatoria</taxon>
        <taxon>Bdelloidea</taxon>
        <taxon>Philodinida</taxon>
        <taxon>Philodinidae</taxon>
        <taxon>Rotaria</taxon>
    </lineage>
</organism>
<dbReference type="SUPFAM" id="SSF48371">
    <property type="entry name" value="ARM repeat"/>
    <property type="match status" value="1"/>
</dbReference>
<feature type="region of interest" description="Disordered" evidence="4">
    <location>
        <begin position="726"/>
        <end position="947"/>
    </location>
</feature>
<dbReference type="GO" id="GO:0030289">
    <property type="term" value="C:protein phosphatase 4 complex"/>
    <property type="evidence" value="ECO:0007669"/>
    <property type="project" value="TreeGrafter"/>
</dbReference>
<feature type="compositionally biased region" description="Polar residues" evidence="4">
    <location>
        <begin position="849"/>
        <end position="864"/>
    </location>
</feature>
<evidence type="ECO:0000256" key="3">
    <source>
        <dbReference type="ARBA" id="ARBA00023242"/>
    </source>
</evidence>
<feature type="compositionally biased region" description="Low complexity" evidence="4">
    <location>
        <begin position="792"/>
        <end position="824"/>
    </location>
</feature>
<feature type="domain" description="Serine/threonine-protein phosphatase 4 regulatory subunit 3-like central" evidence="5">
    <location>
        <begin position="177"/>
        <end position="658"/>
    </location>
</feature>
<feature type="compositionally biased region" description="Low complexity" evidence="4">
    <location>
        <begin position="832"/>
        <end position="845"/>
    </location>
</feature>
<evidence type="ECO:0000313" key="8">
    <source>
        <dbReference type="EMBL" id="CAF3582002.1"/>
    </source>
</evidence>
<accession>A0A818MFK2</accession>
<dbReference type="Pfam" id="PF00106">
    <property type="entry name" value="adh_short"/>
    <property type="match status" value="1"/>
</dbReference>
<comment type="caution">
    <text evidence="8">The sequence shown here is derived from an EMBL/GenBank/DDBJ whole genome shotgun (WGS) entry which is preliminary data.</text>
</comment>
<feature type="compositionally biased region" description="Polar residues" evidence="4">
    <location>
        <begin position="884"/>
        <end position="902"/>
    </location>
</feature>
<evidence type="ECO:0000313" key="7">
    <source>
        <dbReference type="EMBL" id="CAF0805786.1"/>
    </source>
</evidence>
<name>A0A818MFK2_9BILA</name>
<feature type="domain" description="PP4R3 EVH1-like" evidence="6">
    <location>
        <begin position="14"/>
        <end position="112"/>
    </location>
</feature>
<evidence type="ECO:0000259" key="5">
    <source>
        <dbReference type="Pfam" id="PF04802"/>
    </source>
</evidence>
<dbReference type="PRINTS" id="PR00081">
    <property type="entry name" value="GDHRDH"/>
</dbReference>
<dbReference type="PANTHER" id="PTHR23318">
    <property type="entry name" value="ATP SYNTHASE GAMMA-RELATED"/>
    <property type="match status" value="1"/>
</dbReference>
<dbReference type="InterPro" id="IPR011993">
    <property type="entry name" value="PH-like_dom_sf"/>
</dbReference>
<dbReference type="InterPro" id="IPR036291">
    <property type="entry name" value="NAD(P)-bd_dom_sf"/>
</dbReference>
<evidence type="ECO:0008006" key="10">
    <source>
        <dbReference type="Google" id="ProtNLM"/>
    </source>
</evidence>
<gene>
    <name evidence="8" type="ORF">JBS370_LOCUS2857</name>
    <name evidence="7" type="ORF">ZHD862_LOCUS2652</name>
</gene>
<dbReference type="SUPFAM" id="SSF51735">
    <property type="entry name" value="NAD(P)-binding Rossmann-fold domains"/>
    <property type="match status" value="1"/>
</dbReference>
<dbReference type="Pfam" id="PF04802">
    <property type="entry name" value="PP4R3"/>
    <property type="match status" value="1"/>
</dbReference>
<dbReference type="GO" id="GO:0072542">
    <property type="term" value="F:protein phosphatase activator activity"/>
    <property type="evidence" value="ECO:0007669"/>
    <property type="project" value="TreeGrafter"/>
</dbReference>
<dbReference type="Pfam" id="PF22972">
    <property type="entry name" value="EVH1_PP4R3"/>
    <property type="match status" value="1"/>
</dbReference>
<dbReference type="AlphaFoldDB" id="A0A818MFK2"/>
<dbReference type="Proteomes" id="UP000663864">
    <property type="component" value="Unassembled WGS sequence"/>
</dbReference>
<sequence length="1254" mass="143377">MISPSTTTLPPNNRSRVKLYTLNEERQWDDRGTGFVTCTTPIAPNTSHALIVKSEVDGSTLLDSKILINTKYQKQQETLIVWSEGDKHDLALSFQEKAGCDDIWENICDVQGKDSSSFLNNTNLTSESNGSTIYESDDECAGESNDNYLPSTITLPPVDLTHLRDICDLFSPDKVRDASRRDLLARAIESGNYIKKLIDLFHICEDLENIESLHQLYEIIRSIFYLNKSSLFELLFSEEFIMDIIGCLEYDTQLNYNEKRNHREFLDTKATFREVIPIINQELLAKIHQTYRVQYIQDAILPAPSLFEENLLSTMNSFLFFNKVDIVTLLYEDPKFLSQLFATLKDENLSDEKRKDLMLFLKEFCVFSQTLQQQNRDNFFQALATHGILNVIQVMLSLDDTTTKQAALDVFASIVECNPSTVREYMLQETQSTQDDDELLLNLVISEIQSDPDPELSGALNLMNYLKLLIDPENMMAVSISEKTEFLSFFYFRSMSVLLAPLMANSTDLKLGRDDFHIAQLQNLILDFVTFCVEHHTYHMRNFLNKKDLLRRVLVLLKSKHQFLQLSALRFLRKIIGLKDEQYNLTIARNNLFAPIVDAFKANKRRYNLLNSALIELFEFIRHEDIKILINYFVENFYSDFETITYVKTFHDLKLRYDAHRDRRERMLNDNSPIGSSRLHDSLNNSHLLPIQHFHQSQRLRKDERDLDTEEENWFNDDGDENKLSLINHGTLFNGGSDDEDSQPEISGNNSAISTNEPIRSHHLLVDNDDDGLPMASTEKKSRSSRSQYNKPVISIHIRRSPISSVGQLPPLSSSSSVSSENESTALRVDIPSSTTNGSPTSSSPRQIEPTSTFNMSPGLSSIADQYNDDENEQEEEIEFDVSIKSNQSNEISSNSDSCTSTTRKRKIDEDDDDDNNNNNEQYPSSISNDNNTSLSNDNNIEQNKVFKRSNDELTKEYFVKAQYKGNEQLFGKTAIVTGANTGIGREVVHDFARRGARVIMACRDMKKCEETREKIIADSFNTNIVCRECDLASIESIKRFADDINQNEKYVHLLINNAGVMWHPLKLTKDGFEQHLGVNYLGHFLLTNLLIEKLKKCSPSRIINVTSSMYKRGQIDFDDLNMSKKQFNPKIAYEQASLSIVLSTQEFCRQYSGSGVIANCVNPGITRTDIARHTVDKSFISRIIIGPLLKAFMKTPMQGAQAILQCALDPKLDGQCGKYFSNMKEEPIVPNATNEKEAKRLWLISERWTRLTK</sequence>
<keyword evidence="3" id="KW-0539">Nucleus</keyword>
<reference evidence="8" key="1">
    <citation type="submission" date="2021-02" db="EMBL/GenBank/DDBJ databases">
        <authorList>
            <person name="Nowell W R."/>
        </authorList>
    </citation>
    <scope>NUCLEOTIDE SEQUENCE</scope>
</reference>
<dbReference type="Gene3D" id="3.40.50.720">
    <property type="entry name" value="NAD(P)-binding Rossmann-like Domain"/>
    <property type="match status" value="1"/>
</dbReference>
<evidence type="ECO:0000256" key="4">
    <source>
        <dbReference type="SAM" id="MobiDB-lite"/>
    </source>
</evidence>
<evidence type="ECO:0000259" key="6">
    <source>
        <dbReference type="Pfam" id="PF22972"/>
    </source>
</evidence>
<dbReference type="InterPro" id="IPR016024">
    <property type="entry name" value="ARM-type_fold"/>
</dbReference>
<dbReference type="GO" id="GO:0006974">
    <property type="term" value="P:DNA damage response"/>
    <property type="evidence" value="ECO:0007669"/>
    <property type="project" value="TreeGrafter"/>
</dbReference>
<dbReference type="InterPro" id="IPR002347">
    <property type="entry name" value="SDR_fam"/>
</dbReference>
<feature type="compositionally biased region" description="Low complexity" evidence="4">
    <location>
        <begin position="917"/>
        <end position="941"/>
    </location>
</feature>
<dbReference type="GO" id="GO:0005654">
    <property type="term" value="C:nucleoplasm"/>
    <property type="evidence" value="ECO:0007669"/>
    <property type="project" value="TreeGrafter"/>
</dbReference>
<evidence type="ECO:0000313" key="9">
    <source>
        <dbReference type="Proteomes" id="UP000663836"/>
    </source>
</evidence>
<dbReference type="Gene3D" id="2.30.29.30">
    <property type="entry name" value="Pleckstrin-homology domain (PH domain)/Phosphotyrosine-binding domain (PTB)"/>
    <property type="match status" value="1"/>
</dbReference>
<feature type="compositionally biased region" description="Acidic residues" evidence="4">
    <location>
        <begin position="867"/>
        <end position="880"/>
    </location>
</feature>
<comment type="subcellular location">
    <subcellularLocation>
        <location evidence="1">Nucleus</location>
    </subcellularLocation>
</comment>
<dbReference type="PANTHER" id="PTHR23318:SF0">
    <property type="entry name" value="SERINE_THREONINE-PROTEIN PHOSPHATASE 4 REGULATORY SUBUNIT 3"/>
    <property type="match status" value="1"/>
</dbReference>
<protein>
    <recommendedName>
        <fullName evidence="10">Serine/threonine-protein phosphatase 4 regulatory subunit 3-like central domain-containing protein</fullName>
    </recommendedName>
</protein>
<dbReference type="EMBL" id="CAJNOT010000053">
    <property type="protein sequence ID" value="CAF0805786.1"/>
    <property type="molecule type" value="Genomic_DNA"/>
</dbReference>
<dbReference type="SUPFAM" id="SSF50729">
    <property type="entry name" value="PH domain-like"/>
    <property type="match status" value="1"/>
</dbReference>
<dbReference type="InterPro" id="IPR006887">
    <property type="entry name" value="P4R3-like_central_dom"/>
</dbReference>
<evidence type="ECO:0000256" key="2">
    <source>
        <dbReference type="ARBA" id="ARBA00008809"/>
    </source>
</evidence>
<proteinExistence type="inferred from homology"/>
<dbReference type="EMBL" id="CAJOBD010000117">
    <property type="protein sequence ID" value="CAF3582002.1"/>
    <property type="molecule type" value="Genomic_DNA"/>
</dbReference>